<evidence type="ECO:0000313" key="1">
    <source>
        <dbReference type="EMBL" id="NOU61185.1"/>
    </source>
</evidence>
<keyword evidence="1" id="KW-0489">Methyltransferase</keyword>
<dbReference type="PANTHER" id="PTHR43832">
    <property type="match status" value="1"/>
</dbReference>
<dbReference type="Pfam" id="PF02353">
    <property type="entry name" value="CMAS"/>
    <property type="match status" value="1"/>
</dbReference>
<sequence>MKIMWYTNIIEKGIIPDSLIRVKIRSLLKQRLREERENYNLPELIKELKNSPIAIETKAANDQHYELPASFFESVLGKYLKYSCGYWDESIENLNQAEKRMLELSVERAELRDGQDILELGCGWGSLSIFMANKFPNSRITVVSNSNSQREFINSHALKSGITNLKVITADMNDFTSDQLFDRVVSVEMFEHMRNYQELLYRIDNFLKPAGKLFVHIFSHTKLTYKFEVKDSSDWMSKYFFTGGIMPGEQLFDHFQDHLSIEQRWHMNGVHYQKTAEAWLKRMDSNKNEILSIFESTYGHSEAKKWWVYWRIFFMACAELWGFKQGKEWSISHYLFSKRNPN</sequence>
<dbReference type="Proteomes" id="UP000732105">
    <property type="component" value="Unassembled WGS sequence"/>
</dbReference>
<proteinExistence type="predicted"/>
<reference evidence="1 2" key="1">
    <citation type="submission" date="2018-12" db="EMBL/GenBank/DDBJ databases">
        <title>Marinifilum JC070 sp. nov., a marine bacterium isolated from Yongle Blue Hole in the South China Sea.</title>
        <authorList>
            <person name="Fu T."/>
        </authorList>
    </citation>
    <scope>NUCLEOTIDE SEQUENCE [LARGE SCALE GENOMIC DNA]</scope>
    <source>
        <strain evidence="1 2">JC070</strain>
    </source>
</reference>
<dbReference type="SUPFAM" id="SSF53335">
    <property type="entry name" value="S-adenosyl-L-methionine-dependent methyltransferases"/>
    <property type="match status" value="1"/>
</dbReference>
<accession>A0ABX1WYF6</accession>
<keyword evidence="1" id="KW-0808">Transferase</keyword>
<dbReference type="CDD" id="cd02440">
    <property type="entry name" value="AdoMet_MTases"/>
    <property type="match status" value="1"/>
</dbReference>
<comment type="caution">
    <text evidence="1">The sequence shown here is derived from an EMBL/GenBank/DDBJ whole genome shotgun (WGS) entry which is preliminary data.</text>
</comment>
<organism evidence="1 2">
    <name type="scientific">Marinifilum caeruleilacunae</name>
    <dbReference type="NCBI Taxonomy" id="2499076"/>
    <lineage>
        <taxon>Bacteria</taxon>
        <taxon>Pseudomonadati</taxon>
        <taxon>Bacteroidota</taxon>
        <taxon>Bacteroidia</taxon>
        <taxon>Marinilabiliales</taxon>
        <taxon>Marinifilaceae</taxon>
    </lineage>
</organism>
<evidence type="ECO:0000313" key="2">
    <source>
        <dbReference type="Proteomes" id="UP000732105"/>
    </source>
</evidence>
<protein>
    <submittedName>
        <fullName evidence="1">Class I SAM-dependent methyltransferase</fullName>
    </submittedName>
</protein>
<keyword evidence="2" id="KW-1185">Reference proteome</keyword>
<gene>
    <name evidence="1" type="ORF">ELS83_15315</name>
</gene>
<name>A0ABX1WYF6_9BACT</name>
<dbReference type="InterPro" id="IPR029063">
    <property type="entry name" value="SAM-dependent_MTases_sf"/>
</dbReference>
<dbReference type="GO" id="GO:0008168">
    <property type="term" value="F:methyltransferase activity"/>
    <property type="evidence" value="ECO:0007669"/>
    <property type="project" value="UniProtKB-KW"/>
</dbReference>
<dbReference type="GO" id="GO:0032259">
    <property type="term" value="P:methylation"/>
    <property type="evidence" value="ECO:0007669"/>
    <property type="project" value="UniProtKB-KW"/>
</dbReference>
<dbReference type="Gene3D" id="3.40.50.150">
    <property type="entry name" value="Vaccinia Virus protein VP39"/>
    <property type="match status" value="1"/>
</dbReference>
<dbReference type="PANTHER" id="PTHR43832:SF1">
    <property type="entry name" value="S-ADENOSYL-L-METHIONINE-DEPENDENT METHYLTRANSFERASES SUPERFAMILY PROTEIN"/>
    <property type="match status" value="1"/>
</dbReference>
<dbReference type="EMBL" id="RZNH01000029">
    <property type="protein sequence ID" value="NOU61185.1"/>
    <property type="molecule type" value="Genomic_DNA"/>
</dbReference>